<feature type="domain" description="Spore germination protein N-terminal" evidence="9">
    <location>
        <begin position="25"/>
        <end position="196"/>
    </location>
</feature>
<keyword evidence="5" id="KW-0472">Membrane</keyword>
<dbReference type="PANTHER" id="PTHR35789">
    <property type="entry name" value="SPORE GERMINATION PROTEIN B3"/>
    <property type="match status" value="1"/>
</dbReference>
<gene>
    <name evidence="10" type="ORF">SAMN04488542_11569</name>
</gene>
<proteinExistence type="inferred from homology"/>
<dbReference type="PANTHER" id="PTHR35789:SF1">
    <property type="entry name" value="SPORE GERMINATION PROTEIN B3"/>
    <property type="match status" value="1"/>
</dbReference>
<dbReference type="Pfam" id="PF05504">
    <property type="entry name" value="Spore_GerAC"/>
    <property type="match status" value="1"/>
</dbReference>
<accession>A0A1G7N9K4</accession>
<dbReference type="GO" id="GO:0009847">
    <property type="term" value="P:spore germination"/>
    <property type="evidence" value="ECO:0007669"/>
    <property type="project" value="InterPro"/>
</dbReference>
<dbReference type="STRING" id="670482.SAMN04488542_11569"/>
<dbReference type="InterPro" id="IPR008844">
    <property type="entry name" value="Spore_GerAC-like"/>
</dbReference>
<evidence type="ECO:0000256" key="3">
    <source>
        <dbReference type="ARBA" id="ARBA00022544"/>
    </source>
</evidence>
<dbReference type="NCBIfam" id="TIGR02887">
    <property type="entry name" value="spore_ger_x_C"/>
    <property type="match status" value="1"/>
</dbReference>
<keyword evidence="3" id="KW-0309">Germination</keyword>
<dbReference type="AlphaFoldDB" id="A0A1G7N9K4"/>
<dbReference type="GO" id="GO:0016020">
    <property type="term" value="C:membrane"/>
    <property type="evidence" value="ECO:0007669"/>
    <property type="project" value="UniProtKB-SubCell"/>
</dbReference>
<evidence type="ECO:0000256" key="4">
    <source>
        <dbReference type="ARBA" id="ARBA00022729"/>
    </source>
</evidence>
<sequence>MNLRRIGLACTTLALYLGLLTGCWDRNEMDELAFVMASGLDLADDGELETSLQIALPTGIQASDQSGGKKAFMAVSEKGKDGMDTLSKEQQQLSRNINLGHRRVIVIGEALGRNGINQVMDTLLRSPESRYNSYIATAYGTTAKEVIKTPYLLEKIPAVGLNNIMEGNFSISVKTDEFLDGLATYGKNPVTPGIRITKDALGNPTFVLDKIAVYRQNKLVGFLSDEQQKAFMLYRGNTQVITWSLQLVPPKEEYKGTVNIHFLKVRTSVLTRMAEGKPAVDLRIKTTCRISANDTELDFSRPETLALLEQKYEDELRKAVAGVVSVSQQEFKSDIFGFGRKVHIDHPYVWKEIKEDWNEIYPSVPVDVKIEVKIERIGRTQAPGQLMKY</sequence>
<organism evidence="10 11">
    <name type="scientific">Fontibacillus panacisegetis</name>
    <dbReference type="NCBI Taxonomy" id="670482"/>
    <lineage>
        <taxon>Bacteria</taxon>
        <taxon>Bacillati</taxon>
        <taxon>Bacillota</taxon>
        <taxon>Bacilli</taxon>
        <taxon>Bacillales</taxon>
        <taxon>Paenibacillaceae</taxon>
        <taxon>Fontibacillus</taxon>
    </lineage>
</organism>
<keyword evidence="11" id="KW-1185">Reference proteome</keyword>
<dbReference type="EMBL" id="FNBG01000015">
    <property type="protein sequence ID" value="SDF70587.1"/>
    <property type="molecule type" value="Genomic_DNA"/>
</dbReference>
<evidence type="ECO:0000259" key="8">
    <source>
        <dbReference type="Pfam" id="PF05504"/>
    </source>
</evidence>
<dbReference type="Gene3D" id="6.20.190.10">
    <property type="entry name" value="Nutrient germinant receptor protein C, domain 1"/>
    <property type="match status" value="1"/>
</dbReference>
<dbReference type="Proteomes" id="UP000198972">
    <property type="component" value="Unassembled WGS sequence"/>
</dbReference>
<dbReference type="Gene3D" id="3.30.300.210">
    <property type="entry name" value="Nutrient germinant receptor protein C, domain 3"/>
    <property type="match status" value="1"/>
</dbReference>
<keyword evidence="6" id="KW-0564">Palmitate</keyword>
<evidence type="ECO:0000259" key="9">
    <source>
        <dbReference type="Pfam" id="PF25198"/>
    </source>
</evidence>
<evidence type="ECO:0000256" key="2">
    <source>
        <dbReference type="ARBA" id="ARBA00007886"/>
    </source>
</evidence>
<dbReference type="InterPro" id="IPR038501">
    <property type="entry name" value="Spore_GerAC_C_sf"/>
</dbReference>
<dbReference type="InterPro" id="IPR057336">
    <property type="entry name" value="GerAC_N"/>
</dbReference>
<feature type="domain" description="Spore germination GerAC-like C-terminal" evidence="8">
    <location>
        <begin position="210"/>
        <end position="378"/>
    </location>
</feature>
<reference evidence="10 11" key="1">
    <citation type="submission" date="2016-10" db="EMBL/GenBank/DDBJ databases">
        <authorList>
            <person name="de Groot N.N."/>
        </authorList>
    </citation>
    <scope>NUCLEOTIDE SEQUENCE [LARGE SCALE GENOMIC DNA]</scope>
    <source>
        <strain evidence="10 11">DSM 28129</strain>
    </source>
</reference>
<dbReference type="Pfam" id="PF25198">
    <property type="entry name" value="Spore_GerAC_N"/>
    <property type="match status" value="1"/>
</dbReference>
<evidence type="ECO:0000313" key="11">
    <source>
        <dbReference type="Proteomes" id="UP000198972"/>
    </source>
</evidence>
<evidence type="ECO:0000256" key="1">
    <source>
        <dbReference type="ARBA" id="ARBA00004635"/>
    </source>
</evidence>
<name>A0A1G7N9K4_9BACL</name>
<dbReference type="PROSITE" id="PS51257">
    <property type="entry name" value="PROKAR_LIPOPROTEIN"/>
    <property type="match status" value="1"/>
</dbReference>
<keyword evidence="7" id="KW-0449">Lipoprotein</keyword>
<evidence type="ECO:0000256" key="7">
    <source>
        <dbReference type="ARBA" id="ARBA00023288"/>
    </source>
</evidence>
<dbReference type="InterPro" id="IPR046953">
    <property type="entry name" value="Spore_GerAC-like_C"/>
</dbReference>
<evidence type="ECO:0000256" key="5">
    <source>
        <dbReference type="ARBA" id="ARBA00023136"/>
    </source>
</evidence>
<comment type="similarity">
    <text evidence="2">Belongs to the GerABKC lipoprotein family.</text>
</comment>
<evidence type="ECO:0000313" key="10">
    <source>
        <dbReference type="EMBL" id="SDF70587.1"/>
    </source>
</evidence>
<comment type="subcellular location">
    <subcellularLocation>
        <location evidence="1">Membrane</location>
        <topology evidence="1">Lipid-anchor</topology>
    </subcellularLocation>
</comment>
<evidence type="ECO:0000256" key="6">
    <source>
        <dbReference type="ARBA" id="ARBA00023139"/>
    </source>
</evidence>
<dbReference type="RefSeq" id="WP_175471410.1">
    <property type="nucleotide sequence ID" value="NZ_FNBG01000015.1"/>
</dbReference>
<protein>
    <submittedName>
        <fullName evidence="10">Spore germination protein KC</fullName>
    </submittedName>
</protein>
<keyword evidence="4" id="KW-0732">Signal</keyword>